<keyword evidence="3" id="KW-1185">Reference proteome</keyword>
<evidence type="ECO:0000256" key="1">
    <source>
        <dbReference type="SAM" id="MobiDB-lite"/>
    </source>
</evidence>
<protein>
    <submittedName>
        <fullName evidence="2">Uncharacterized protein</fullName>
    </submittedName>
</protein>
<comment type="caution">
    <text evidence="2">The sequence shown here is derived from an EMBL/GenBank/DDBJ whole genome shotgun (WGS) entry which is preliminary data.</text>
</comment>
<name>A0A917JGW2_9ENTE</name>
<proteinExistence type="predicted"/>
<dbReference type="Proteomes" id="UP000622610">
    <property type="component" value="Unassembled WGS sequence"/>
</dbReference>
<organism evidence="2 3">
    <name type="scientific">Enterococcus alcedinis</name>
    <dbReference type="NCBI Taxonomy" id="1274384"/>
    <lineage>
        <taxon>Bacteria</taxon>
        <taxon>Bacillati</taxon>
        <taxon>Bacillota</taxon>
        <taxon>Bacilli</taxon>
        <taxon>Lactobacillales</taxon>
        <taxon>Enterococcaceae</taxon>
        <taxon>Enterococcus</taxon>
    </lineage>
</organism>
<evidence type="ECO:0000313" key="3">
    <source>
        <dbReference type="Proteomes" id="UP000622610"/>
    </source>
</evidence>
<dbReference type="AlphaFoldDB" id="A0A917JGW2"/>
<evidence type="ECO:0000313" key="2">
    <source>
        <dbReference type="EMBL" id="GGI66703.1"/>
    </source>
</evidence>
<feature type="compositionally biased region" description="Low complexity" evidence="1">
    <location>
        <begin position="37"/>
        <end position="48"/>
    </location>
</feature>
<reference evidence="2" key="1">
    <citation type="journal article" date="2014" name="Int. J. Syst. Evol. Microbiol.">
        <title>Complete genome sequence of Corynebacterium casei LMG S-19264T (=DSM 44701T), isolated from a smear-ripened cheese.</title>
        <authorList>
            <consortium name="US DOE Joint Genome Institute (JGI-PGF)"/>
            <person name="Walter F."/>
            <person name="Albersmeier A."/>
            <person name="Kalinowski J."/>
            <person name="Ruckert C."/>
        </authorList>
    </citation>
    <scope>NUCLEOTIDE SEQUENCE</scope>
    <source>
        <strain evidence="2">CCM 8433</strain>
    </source>
</reference>
<reference evidence="2" key="2">
    <citation type="submission" date="2020-09" db="EMBL/GenBank/DDBJ databases">
        <authorList>
            <person name="Sun Q."/>
            <person name="Sedlacek I."/>
        </authorList>
    </citation>
    <scope>NUCLEOTIDE SEQUENCE</scope>
    <source>
        <strain evidence="2">CCM 8433</strain>
    </source>
</reference>
<sequence length="54" mass="6535">MNAPHTPSAKELHYQINRVMKDDLKMHRAKNDYESTQRVINNQQQRQQGFEMDY</sequence>
<gene>
    <name evidence="2" type="ORF">GCM10011482_23570</name>
</gene>
<feature type="region of interest" description="Disordered" evidence="1">
    <location>
        <begin position="31"/>
        <end position="54"/>
    </location>
</feature>
<accession>A0A917JGW2</accession>
<dbReference type="EMBL" id="BMDT01000015">
    <property type="protein sequence ID" value="GGI66703.1"/>
    <property type="molecule type" value="Genomic_DNA"/>
</dbReference>